<dbReference type="Pfam" id="PF00400">
    <property type="entry name" value="WD40"/>
    <property type="match status" value="4"/>
</dbReference>
<dbReference type="InterPro" id="IPR001680">
    <property type="entry name" value="WD40_rpt"/>
</dbReference>
<evidence type="ECO:0000256" key="1">
    <source>
        <dbReference type="ARBA" id="ARBA00004604"/>
    </source>
</evidence>
<dbReference type="STRING" id="1806994.A0A507C0P3"/>
<gene>
    <name evidence="8" type="ORF">SmJEL517_g03845</name>
</gene>
<dbReference type="GO" id="GO:0045943">
    <property type="term" value="P:positive regulation of transcription by RNA polymerase I"/>
    <property type="evidence" value="ECO:0007669"/>
    <property type="project" value="TreeGrafter"/>
</dbReference>
<feature type="repeat" description="WD" evidence="6">
    <location>
        <begin position="120"/>
        <end position="161"/>
    </location>
</feature>
<dbReference type="RefSeq" id="XP_031024294.1">
    <property type="nucleotide sequence ID" value="XM_031169773.1"/>
</dbReference>
<dbReference type="Proteomes" id="UP000319731">
    <property type="component" value="Unassembled WGS sequence"/>
</dbReference>
<feature type="domain" description="U3 small nucleolar RNA-associated protein 15 C-terminal" evidence="7">
    <location>
        <begin position="341"/>
        <end position="484"/>
    </location>
</feature>
<reference evidence="8 9" key="1">
    <citation type="journal article" date="2019" name="Sci. Rep.">
        <title>Comparative genomics of chytrid fungi reveal insights into the obligate biotrophic and pathogenic lifestyle of Synchytrium endobioticum.</title>
        <authorList>
            <person name="van de Vossenberg B.T.L.H."/>
            <person name="Warris S."/>
            <person name="Nguyen H.D.T."/>
            <person name="van Gent-Pelzer M.P.E."/>
            <person name="Joly D.L."/>
            <person name="van de Geest H.C."/>
            <person name="Bonants P.J.M."/>
            <person name="Smith D.S."/>
            <person name="Levesque C.A."/>
            <person name="van der Lee T.A.J."/>
        </authorList>
    </citation>
    <scope>NUCLEOTIDE SEQUENCE [LARGE SCALE GENOMIC DNA]</scope>
    <source>
        <strain evidence="8 9">JEL517</strain>
    </source>
</reference>
<dbReference type="PROSITE" id="PS50082">
    <property type="entry name" value="WD_REPEATS_2"/>
    <property type="match status" value="3"/>
</dbReference>
<dbReference type="PANTHER" id="PTHR19924:SF26">
    <property type="entry name" value="U3 SMALL NUCLEOLAR RNA-ASSOCIATED PROTEIN 15 HOMOLOG"/>
    <property type="match status" value="1"/>
</dbReference>
<feature type="repeat" description="WD" evidence="6">
    <location>
        <begin position="170"/>
        <end position="196"/>
    </location>
</feature>
<dbReference type="InterPro" id="IPR036322">
    <property type="entry name" value="WD40_repeat_dom_sf"/>
</dbReference>
<dbReference type="SUPFAM" id="SSF50978">
    <property type="entry name" value="WD40 repeat-like"/>
    <property type="match status" value="1"/>
</dbReference>
<dbReference type="InterPro" id="IPR018983">
    <property type="entry name" value="U3_snoRNA-assocProt_15_C"/>
</dbReference>
<keyword evidence="9" id="KW-1185">Reference proteome</keyword>
<dbReference type="GO" id="GO:0006364">
    <property type="term" value="P:rRNA processing"/>
    <property type="evidence" value="ECO:0007669"/>
    <property type="project" value="UniProtKB-KW"/>
</dbReference>
<evidence type="ECO:0000259" key="7">
    <source>
        <dbReference type="Pfam" id="PF09384"/>
    </source>
</evidence>
<dbReference type="EMBL" id="QEAO01000022">
    <property type="protein sequence ID" value="TPX33252.1"/>
    <property type="molecule type" value="Genomic_DNA"/>
</dbReference>
<dbReference type="InterPro" id="IPR019775">
    <property type="entry name" value="WD40_repeat_CS"/>
</dbReference>
<dbReference type="PROSITE" id="PS50294">
    <property type="entry name" value="WD_REPEATS_REGION"/>
    <property type="match status" value="1"/>
</dbReference>
<evidence type="ECO:0000256" key="4">
    <source>
        <dbReference type="ARBA" id="ARBA00022737"/>
    </source>
</evidence>
<dbReference type="PRINTS" id="PR00320">
    <property type="entry name" value="GPROTEINBRPT"/>
</dbReference>
<dbReference type="SMART" id="SM00320">
    <property type="entry name" value="WD40"/>
    <property type="match status" value="7"/>
</dbReference>
<evidence type="ECO:0000313" key="8">
    <source>
        <dbReference type="EMBL" id="TPX33252.1"/>
    </source>
</evidence>
<dbReference type="GO" id="GO:0005730">
    <property type="term" value="C:nucleolus"/>
    <property type="evidence" value="ECO:0007669"/>
    <property type="project" value="UniProtKB-SubCell"/>
</dbReference>
<dbReference type="InterPro" id="IPR015943">
    <property type="entry name" value="WD40/YVTN_repeat-like_dom_sf"/>
</dbReference>
<dbReference type="Gene3D" id="2.130.10.10">
    <property type="entry name" value="YVTN repeat-like/Quinoprotein amine dehydrogenase"/>
    <property type="match status" value="3"/>
</dbReference>
<keyword evidence="3 6" id="KW-0853">WD repeat</keyword>
<name>A0A507C0P3_9FUNG</name>
<protein>
    <recommendedName>
        <fullName evidence="7">U3 small nucleolar RNA-associated protein 15 C-terminal domain-containing protein</fullName>
    </recommendedName>
</protein>
<dbReference type="OrthoDB" id="431715at2759"/>
<evidence type="ECO:0000313" key="9">
    <source>
        <dbReference type="Proteomes" id="UP000319731"/>
    </source>
</evidence>
<comment type="caution">
    <text evidence="8">The sequence shown here is derived from an EMBL/GenBank/DDBJ whole genome shotgun (WGS) entry which is preliminary data.</text>
</comment>
<keyword evidence="5" id="KW-0539">Nucleus</keyword>
<organism evidence="8 9">
    <name type="scientific">Synchytrium microbalum</name>
    <dbReference type="NCBI Taxonomy" id="1806994"/>
    <lineage>
        <taxon>Eukaryota</taxon>
        <taxon>Fungi</taxon>
        <taxon>Fungi incertae sedis</taxon>
        <taxon>Chytridiomycota</taxon>
        <taxon>Chytridiomycota incertae sedis</taxon>
        <taxon>Chytridiomycetes</taxon>
        <taxon>Synchytriales</taxon>
        <taxon>Synchytriaceae</taxon>
        <taxon>Synchytrium</taxon>
    </lineage>
</organism>
<proteinExistence type="predicted"/>
<evidence type="ECO:0000256" key="2">
    <source>
        <dbReference type="ARBA" id="ARBA00022552"/>
    </source>
</evidence>
<feature type="repeat" description="WD" evidence="6">
    <location>
        <begin position="238"/>
        <end position="279"/>
    </location>
</feature>
<dbReference type="PANTHER" id="PTHR19924">
    <property type="entry name" value="UTP15 U3 SMALL NUCLEOLAR RNA-ASSOCIATED PROTEIN 15 FAMILY MEMBER"/>
    <property type="match status" value="1"/>
</dbReference>
<dbReference type="InterPro" id="IPR020472">
    <property type="entry name" value="WD40_PAC1"/>
</dbReference>
<keyword evidence="4" id="KW-0677">Repeat</keyword>
<evidence type="ECO:0000256" key="6">
    <source>
        <dbReference type="PROSITE-ProRule" id="PRU00221"/>
    </source>
</evidence>
<evidence type="ECO:0000256" key="5">
    <source>
        <dbReference type="ARBA" id="ARBA00023242"/>
    </source>
</evidence>
<accession>A0A507C0P3</accession>
<comment type="subcellular location">
    <subcellularLocation>
        <location evidence="1">Nucleus</location>
        <location evidence="1">Nucleolus</location>
    </subcellularLocation>
</comment>
<dbReference type="CDD" id="cd00200">
    <property type="entry name" value="WD40"/>
    <property type="match status" value="1"/>
</dbReference>
<sequence length="490" mass="54999">MTSNEYQKLEIKKFPRLSTRKSADTRFWRRFKIPITIKEYAAITDVHFSSAAPYDFAVTSSTRVQVYSSVTNAVKKTISRFKETAYGGTIRNDGRVFVAGDASGLVQLFDLNSRAILRSFRGHNGPVHVSKFSPLNTHILTASDDRTVRYWDISTEAVDYVRSAAVCEDNPNLVISGSYDHVVKLWDIRENKCVLTLDHGYPVECVLPFKNGGLVASAGGDKIKIWDIMSGGRPVQTISNSQKAVTCLTFDGTSTRLLSGSLDHHVKVYNLQDYKVVHSIKYPAPILSIGLSPDDTRLVVGMNNGMLSIRQRVVKTQSATSRPLRYKGGTMAYFERGAKTSKPESTDLLVEPQRYRGLKPYDRYLRKFQYSNALDAALAKDVDAIVVVSLLDELMLRDGLIIALSARDEKSLQPVLRFLYRHILNPRYSAFLIDVTNIVLDLYGNVIYLSPMISKMMSRLRKAVNDELVAQQALYKLQGLMNMILAASER</sequence>
<dbReference type="Pfam" id="PF09384">
    <property type="entry name" value="UTP15_C"/>
    <property type="match status" value="1"/>
</dbReference>
<keyword evidence="2" id="KW-0698">rRNA processing</keyword>
<dbReference type="PROSITE" id="PS00678">
    <property type="entry name" value="WD_REPEATS_1"/>
    <property type="match status" value="1"/>
</dbReference>
<dbReference type="AlphaFoldDB" id="A0A507C0P3"/>
<dbReference type="GeneID" id="42005070"/>
<evidence type="ECO:0000256" key="3">
    <source>
        <dbReference type="ARBA" id="ARBA00022574"/>
    </source>
</evidence>